<comment type="caution">
    <text evidence="2">The sequence shown here is derived from an EMBL/GenBank/DDBJ whole genome shotgun (WGS) entry which is preliminary data.</text>
</comment>
<reference evidence="2 3" key="1">
    <citation type="journal article" date="2024" name="Commun. Biol.">
        <title>Comparative genomic analysis of thermophilic fungi reveals convergent evolutionary adaptations and gene losses.</title>
        <authorList>
            <person name="Steindorff A.S."/>
            <person name="Aguilar-Pontes M.V."/>
            <person name="Robinson A.J."/>
            <person name="Andreopoulos B."/>
            <person name="LaButti K."/>
            <person name="Kuo A."/>
            <person name="Mondo S."/>
            <person name="Riley R."/>
            <person name="Otillar R."/>
            <person name="Haridas S."/>
            <person name="Lipzen A."/>
            <person name="Grimwood J."/>
            <person name="Schmutz J."/>
            <person name="Clum A."/>
            <person name="Reid I.D."/>
            <person name="Moisan M.C."/>
            <person name="Butler G."/>
            <person name="Nguyen T.T.M."/>
            <person name="Dewar K."/>
            <person name="Conant G."/>
            <person name="Drula E."/>
            <person name="Henrissat B."/>
            <person name="Hansel C."/>
            <person name="Singer S."/>
            <person name="Hutchinson M.I."/>
            <person name="de Vries R.P."/>
            <person name="Natvig D.O."/>
            <person name="Powell A.J."/>
            <person name="Tsang A."/>
            <person name="Grigoriev I.V."/>
        </authorList>
    </citation>
    <scope>NUCLEOTIDE SEQUENCE [LARGE SCALE GENOMIC DNA]</scope>
    <source>
        <strain evidence="2 3">ATCC 24622</strain>
    </source>
</reference>
<accession>A0ABR3VAI1</accession>
<feature type="region of interest" description="Disordered" evidence="1">
    <location>
        <begin position="85"/>
        <end position="183"/>
    </location>
</feature>
<evidence type="ECO:0000313" key="2">
    <source>
        <dbReference type="EMBL" id="KAL1838797.1"/>
    </source>
</evidence>
<keyword evidence="3" id="KW-1185">Reference proteome</keyword>
<dbReference type="Proteomes" id="UP001586593">
    <property type="component" value="Unassembled WGS sequence"/>
</dbReference>
<proteinExistence type="predicted"/>
<feature type="compositionally biased region" description="Low complexity" evidence="1">
    <location>
        <begin position="166"/>
        <end position="183"/>
    </location>
</feature>
<feature type="compositionally biased region" description="Low complexity" evidence="1">
    <location>
        <begin position="85"/>
        <end position="125"/>
    </location>
</feature>
<organism evidence="2 3">
    <name type="scientific">Phialemonium thermophilum</name>
    <dbReference type="NCBI Taxonomy" id="223376"/>
    <lineage>
        <taxon>Eukaryota</taxon>
        <taxon>Fungi</taxon>
        <taxon>Dikarya</taxon>
        <taxon>Ascomycota</taxon>
        <taxon>Pezizomycotina</taxon>
        <taxon>Sordariomycetes</taxon>
        <taxon>Sordariomycetidae</taxon>
        <taxon>Cephalothecales</taxon>
        <taxon>Cephalothecaceae</taxon>
        <taxon>Phialemonium</taxon>
    </lineage>
</organism>
<gene>
    <name evidence="2" type="ORF">VTK73DRAFT_4238</name>
</gene>
<protein>
    <submittedName>
        <fullName evidence="2">Uncharacterized protein</fullName>
    </submittedName>
</protein>
<sequence length="183" mass="19862">MRRADLLHSRNVDAPPLTDHLFFCAFVTRSIIIQRCVAVCERDPYKEQFWILSLYIPSPKLPQPWLAAPSSRTSLSLPWPSTTCRCSTASASTSPSPCAASSSWSSPTAARTASASPTATPPTSADCRPPPTPSRRAVSPSTRPTASTRPAPTPYGLSTRLRLRRPPLATRATAWRAWSPPPP</sequence>
<dbReference type="EMBL" id="JAZHXJ010002424">
    <property type="protein sequence ID" value="KAL1838797.1"/>
    <property type="molecule type" value="Genomic_DNA"/>
</dbReference>
<name>A0ABR3VAI1_9PEZI</name>
<feature type="compositionally biased region" description="Low complexity" evidence="1">
    <location>
        <begin position="139"/>
        <end position="150"/>
    </location>
</feature>
<evidence type="ECO:0000256" key="1">
    <source>
        <dbReference type="SAM" id="MobiDB-lite"/>
    </source>
</evidence>
<evidence type="ECO:0000313" key="3">
    <source>
        <dbReference type="Proteomes" id="UP001586593"/>
    </source>
</evidence>